<dbReference type="GO" id="GO:0016020">
    <property type="term" value="C:membrane"/>
    <property type="evidence" value="ECO:0007669"/>
    <property type="project" value="InterPro"/>
</dbReference>
<feature type="compositionally biased region" description="Polar residues" evidence="1">
    <location>
        <begin position="524"/>
        <end position="539"/>
    </location>
</feature>
<dbReference type="GO" id="GO:0005509">
    <property type="term" value="F:calcium ion binding"/>
    <property type="evidence" value="ECO:0007669"/>
    <property type="project" value="InterPro"/>
</dbReference>
<feature type="compositionally biased region" description="Basic residues" evidence="1">
    <location>
        <begin position="753"/>
        <end position="762"/>
    </location>
</feature>
<feature type="compositionally biased region" description="Low complexity" evidence="1">
    <location>
        <begin position="602"/>
        <end position="613"/>
    </location>
</feature>
<gene>
    <name evidence="5" type="ORF">EJ05DRAFT_310796</name>
</gene>
<reference evidence="5" key="1">
    <citation type="journal article" date="2020" name="Stud. Mycol.">
        <title>101 Dothideomycetes genomes: a test case for predicting lifestyles and emergence of pathogens.</title>
        <authorList>
            <person name="Haridas S."/>
            <person name="Albert R."/>
            <person name="Binder M."/>
            <person name="Bloem J."/>
            <person name="Labutti K."/>
            <person name="Salamov A."/>
            <person name="Andreopoulos B."/>
            <person name="Baker S."/>
            <person name="Barry K."/>
            <person name="Bills G."/>
            <person name="Bluhm B."/>
            <person name="Cannon C."/>
            <person name="Castanera R."/>
            <person name="Culley D."/>
            <person name="Daum C."/>
            <person name="Ezra D."/>
            <person name="Gonzalez J."/>
            <person name="Henrissat B."/>
            <person name="Kuo A."/>
            <person name="Liang C."/>
            <person name="Lipzen A."/>
            <person name="Lutzoni F."/>
            <person name="Magnuson J."/>
            <person name="Mondo S."/>
            <person name="Nolan M."/>
            <person name="Ohm R."/>
            <person name="Pangilinan J."/>
            <person name="Park H.-J."/>
            <person name="Ramirez L."/>
            <person name="Alfaro M."/>
            <person name="Sun H."/>
            <person name="Tritt A."/>
            <person name="Yoshinaga Y."/>
            <person name="Zwiers L.-H."/>
            <person name="Turgeon B."/>
            <person name="Goodwin S."/>
            <person name="Spatafora J."/>
            <person name="Crous P."/>
            <person name="Grigoriev I."/>
        </authorList>
    </citation>
    <scope>NUCLEOTIDE SEQUENCE</scope>
    <source>
        <strain evidence="5">CBS 121739</strain>
    </source>
</reference>
<feature type="compositionally biased region" description="Basic residues" evidence="1">
    <location>
        <begin position="592"/>
        <end position="601"/>
    </location>
</feature>
<organism evidence="5 6">
    <name type="scientific">Pseudovirgaria hyperparasitica</name>
    <dbReference type="NCBI Taxonomy" id="470096"/>
    <lineage>
        <taxon>Eukaryota</taxon>
        <taxon>Fungi</taxon>
        <taxon>Dikarya</taxon>
        <taxon>Ascomycota</taxon>
        <taxon>Pezizomycotina</taxon>
        <taxon>Dothideomycetes</taxon>
        <taxon>Dothideomycetes incertae sedis</taxon>
        <taxon>Acrospermales</taxon>
        <taxon>Acrospermaceae</taxon>
        <taxon>Pseudovirgaria</taxon>
    </lineage>
</organism>
<feature type="compositionally biased region" description="Acidic residues" evidence="1">
    <location>
        <begin position="482"/>
        <end position="492"/>
    </location>
</feature>
<evidence type="ECO:0000256" key="3">
    <source>
        <dbReference type="SAM" id="SignalP"/>
    </source>
</evidence>
<proteinExistence type="predicted"/>
<feature type="compositionally biased region" description="Polar residues" evidence="1">
    <location>
        <begin position="467"/>
        <end position="477"/>
    </location>
</feature>
<dbReference type="RefSeq" id="XP_033602266.1">
    <property type="nucleotide sequence ID" value="XM_033740684.1"/>
</dbReference>
<dbReference type="InterPro" id="IPR013783">
    <property type="entry name" value="Ig-like_fold"/>
</dbReference>
<evidence type="ECO:0000313" key="6">
    <source>
        <dbReference type="Proteomes" id="UP000799437"/>
    </source>
</evidence>
<feature type="region of interest" description="Disordered" evidence="1">
    <location>
        <begin position="572"/>
        <end position="762"/>
    </location>
</feature>
<dbReference type="AlphaFoldDB" id="A0A6A6WB72"/>
<dbReference type="EMBL" id="ML996569">
    <property type="protein sequence ID" value="KAF2759815.1"/>
    <property type="molecule type" value="Genomic_DNA"/>
</dbReference>
<dbReference type="GeneID" id="54481738"/>
<dbReference type="OrthoDB" id="41532at2759"/>
<feature type="compositionally biased region" description="Basic residues" evidence="1">
    <location>
        <begin position="700"/>
        <end position="710"/>
    </location>
</feature>
<dbReference type="SUPFAM" id="SSF49313">
    <property type="entry name" value="Cadherin-like"/>
    <property type="match status" value="4"/>
</dbReference>
<keyword evidence="3" id="KW-0732">Signal</keyword>
<dbReference type="Gene3D" id="2.60.40.10">
    <property type="entry name" value="Immunoglobulins"/>
    <property type="match status" value="4"/>
</dbReference>
<protein>
    <recommendedName>
        <fullName evidence="4">Dystroglycan-type cadherin-like domain-containing protein</fullName>
    </recommendedName>
</protein>
<dbReference type="InterPro" id="IPR015919">
    <property type="entry name" value="Cadherin-like_sf"/>
</dbReference>
<dbReference type="Pfam" id="PF05345">
    <property type="entry name" value="He_PIG"/>
    <property type="match status" value="3"/>
</dbReference>
<feature type="chain" id="PRO_5025650894" description="Dystroglycan-type cadherin-like domain-containing protein" evidence="3">
    <location>
        <begin position="16"/>
        <end position="762"/>
    </location>
</feature>
<dbReference type="SMART" id="SM00736">
    <property type="entry name" value="CADG"/>
    <property type="match status" value="2"/>
</dbReference>
<feature type="region of interest" description="Disordered" evidence="1">
    <location>
        <begin position="455"/>
        <end position="542"/>
    </location>
</feature>
<feature type="compositionally biased region" description="Low complexity" evidence="1">
    <location>
        <begin position="630"/>
        <end position="650"/>
    </location>
</feature>
<feature type="domain" description="Dystroglycan-type cadherin-like" evidence="4">
    <location>
        <begin position="126"/>
        <end position="229"/>
    </location>
</feature>
<keyword evidence="2" id="KW-0472">Membrane</keyword>
<evidence type="ECO:0000256" key="2">
    <source>
        <dbReference type="SAM" id="Phobius"/>
    </source>
</evidence>
<accession>A0A6A6WB72</accession>
<evidence type="ECO:0000313" key="5">
    <source>
        <dbReference type="EMBL" id="KAF2759815.1"/>
    </source>
</evidence>
<dbReference type="InterPro" id="IPR006644">
    <property type="entry name" value="Cadg"/>
</dbReference>
<name>A0A6A6WB72_9PEZI</name>
<sequence>MLIIFLFAFLAAASAVPYVSLPFNSQYPPVGRAGQVYSYELSPHTFGPLPDAADFQLALDNGPSWLSLNSTSLVLEGKPAEEDVGSSSFSIVASKGANQVTMNCSLRVVDYRGPDVKGDLVDVMVEGNDRTGSTTVLIAPDSAVLVELADDTFGSEWNNLSYAATNDDGLPLPSWLNFNPDNLTFSGQAPRLENASQLFDIRVVASDMDGFASAELPFTFVLSEHKLAFSPVSPNITLKTGDAVHFDSIGSMLQLDGKQVEVDQTSSLSAHGLPDWLEYDSKTGSLDGNSPDGVESLAFSVEASDKYDGYVNTTFTLTFVPSLFTGAIQTLDATPGTAFSYTFPDSLFAAQGLNIALQTTRTTAWLAYSPANKIMYGDVPLDMATGDIEVTLVATSPQHPSTTERRIIKIHLTQAKTKDAMLHKKRIIMVICLMSVLAITILIGMRVLYIRARRRRRSRKTDPKTISHGNHPSNPYTIGTDPDTDDDDDDPEQGSAVEKSEKQHAPSNPSPPCLELSEAPPTKSHAQQPKPTNPSSTPLTPFGRDTLFVLTEAYGRLSARDGICATERAIKRAASSPESHKNDNNNNDKISKAKPKPKPRKSSSSPPSRTPSSIKRKGEVAAAALRRKWSNASGVSRSSYSSSALSAKLSEFPTPPLPSLPSLPSLVTAGSVGMGRDGVVSRVDRVVAEGEMANSTTTKQKQKQNQKRPRPTSTLSMFPPPSSSTPKTGLKIQIRAANAGPYTQSDTKTKTERKSKRTTWQD</sequence>
<evidence type="ECO:0000256" key="1">
    <source>
        <dbReference type="SAM" id="MobiDB-lite"/>
    </source>
</evidence>
<keyword evidence="6" id="KW-1185">Reference proteome</keyword>
<feature type="signal peptide" evidence="3">
    <location>
        <begin position="1"/>
        <end position="15"/>
    </location>
</feature>
<keyword evidence="2" id="KW-1133">Transmembrane helix</keyword>
<keyword evidence="2" id="KW-0812">Transmembrane</keyword>
<feature type="transmembrane region" description="Helical" evidence="2">
    <location>
        <begin position="427"/>
        <end position="449"/>
    </location>
</feature>
<evidence type="ECO:0000259" key="4">
    <source>
        <dbReference type="SMART" id="SM00736"/>
    </source>
</evidence>
<feature type="domain" description="Dystroglycan-type cadherin-like" evidence="4">
    <location>
        <begin position="325"/>
        <end position="419"/>
    </location>
</feature>
<dbReference type="Proteomes" id="UP000799437">
    <property type="component" value="Unassembled WGS sequence"/>
</dbReference>